<dbReference type="InterPro" id="IPR001374">
    <property type="entry name" value="R3H_dom"/>
</dbReference>
<dbReference type="FunFam" id="3.30.1370.50:FF:000001">
    <property type="entry name" value="R3H domain-containing protein 2 isoform 1"/>
    <property type="match status" value="1"/>
</dbReference>
<feature type="region of interest" description="Disordered" evidence="2">
    <location>
        <begin position="257"/>
        <end position="376"/>
    </location>
</feature>
<evidence type="ECO:0000259" key="4">
    <source>
        <dbReference type="PROSITE" id="PS51673"/>
    </source>
</evidence>
<feature type="compositionally biased region" description="Basic and acidic residues" evidence="2">
    <location>
        <begin position="109"/>
        <end position="143"/>
    </location>
</feature>
<feature type="domain" description="SUZ" evidence="4">
    <location>
        <begin position="233"/>
        <end position="310"/>
    </location>
</feature>
<dbReference type="PANTHER" id="PTHR15672">
    <property type="entry name" value="CAMP-REGULATED PHOSPHOPROTEIN 21 RELATED R3H DOMAIN CONTAINING PROTEIN"/>
    <property type="match status" value="1"/>
</dbReference>
<feature type="compositionally biased region" description="Basic and acidic residues" evidence="2">
    <location>
        <begin position="36"/>
        <end position="56"/>
    </location>
</feature>
<dbReference type="Proteomes" id="UP000694381">
    <property type="component" value="Unassembled WGS sequence"/>
</dbReference>
<evidence type="ECO:0000256" key="2">
    <source>
        <dbReference type="SAM" id="MobiDB-lite"/>
    </source>
</evidence>
<feature type="region of interest" description="Disordered" evidence="2">
    <location>
        <begin position="105"/>
        <end position="147"/>
    </location>
</feature>
<feature type="compositionally biased region" description="Low complexity" evidence="2">
    <location>
        <begin position="306"/>
        <end position="317"/>
    </location>
</feature>
<feature type="compositionally biased region" description="Basic residues" evidence="2">
    <location>
        <begin position="58"/>
        <end position="71"/>
    </location>
</feature>
<dbReference type="SMART" id="SM00393">
    <property type="entry name" value="R3H"/>
    <property type="match status" value="1"/>
</dbReference>
<feature type="domain" description="R3H" evidence="3">
    <location>
        <begin position="169"/>
        <end position="232"/>
    </location>
</feature>
<feature type="compositionally biased region" description="Low complexity" evidence="2">
    <location>
        <begin position="443"/>
        <end position="463"/>
    </location>
</feature>
<dbReference type="Pfam" id="PF01424">
    <property type="entry name" value="R3H"/>
    <property type="match status" value="1"/>
</dbReference>
<feature type="compositionally biased region" description="Low complexity" evidence="2">
    <location>
        <begin position="724"/>
        <end position="746"/>
    </location>
</feature>
<feature type="compositionally biased region" description="Pro residues" evidence="2">
    <location>
        <begin position="714"/>
        <end position="723"/>
    </location>
</feature>
<feature type="compositionally biased region" description="Low complexity" evidence="2">
    <location>
        <begin position="791"/>
        <end position="809"/>
    </location>
</feature>
<reference evidence="5" key="1">
    <citation type="submission" date="2025-08" db="UniProtKB">
        <authorList>
            <consortium name="Ensembl"/>
        </authorList>
    </citation>
    <scope>IDENTIFICATION</scope>
</reference>
<evidence type="ECO:0000259" key="3">
    <source>
        <dbReference type="PROSITE" id="PS51061"/>
    </source>
</evidence>
<keyword evidence="6" id="KW-1185">Reference proteome</keyword>
<feature type="compositionally biased region" description="Polar residues" evidence="2">
    <location>
        <begin position="473"/>
        <end position="485"/>
    </location>
</feature>
<feature type="region of interest" description="Disordered" evidence="2">
    <location>
        <begin position="864"/>
        <end position="889"/>
    </location>
</feature>
<dbReference type="SUPFAM" id="SSF82708">
    <property type="entry name" value="R3H domain"/>
    <property type="match status" value="1"/>
</dbReference>
<organism evidence="5 6">
    <name type="scientific">Nannospalax galili</name>
    <name type="common">Northern Israeli blind subterranean mole rat</name>
    <name type="synonym">Spalax galili</name>
    <dbReference type="NCBI Taxonomy" id="1026970"/>
    <lineage>
        <taxon>Eukaryota</taxon>
        <taxon>Metazoa</taxon>
        <taxon>Chordata</taxon>
        <taxon>Craniata</taxon>
        <taxon>Vertebrata</taxon>
        <taxon>Euteleostomi</taxon>
        <taxon>Mammalia</taxon>
        <taxon>Eutheria</taxon>
        <taxon>Euarchontoglires</taxon>
        <taxon>Glires</taxon>
        <taxon>Rodentia</taxon>
        <taxon>Myomorpha</taxon>
        <taxon>Muroidea</taxon>
        <taxon>Spalacidae</taxon>
        <taxon>Spalacinae</taxon>
        <taxon>Nannospalax</taxon>
    </lineage>
</organism>
<dbReference type="PANTHER" id="PTHR15672:SF13">
    <property type="entry name" value="R3H DOMAIN-CONTAINING PROTEIN 2"/>
    <property type="match status" value="1"/>
</dbReference>
<dbReference type="Ensembl" id="ENSNGAT00000024484.1">
    <property type="protein sequence ID" value="ENSNGAP00000018829.1"/>
    <property type="gene ID" value="ENSNGAG00000018800.1"/>
</dbReference>
<protein>
    <submittedName>
        <fullName evidence="5">R3H domain containing 2</fullName>
    </submittedName>
</protein>
<sequence>MSNSNTTQETLEIMKESEKKLVEESVNKNKFISKTPSKEEVEKEGEDIVFRQETQRRTSSHGHARKRAKSNSKLKLVRSLAVCEESSTPFADGPVETQDIIQLHISCPSDKEEEKSTKDVSEKEDKDKNKEKVPRKMLSRDSSQEYTDSTGIDLHEFLVNTLKKNPRDRMMLLKLEQEILEFINDNNNQFKKFPQMTSYHRMLLHRVAAYFGMDHNVDQTGKAVIINKTSNTRIPEQRFSEHIKDEKNTEFQQRFILKRDDASMDRDDNQTGQNGYLNDIRLSKEAFSSSSHKRRQIFRGNREGLSRTSSSRQSSTDSELKSLEPRPWSSTDSDGSVRSMRPPVTKASSFSGISILTRGDSIGSSKGGSAGRISRPGMALGAPEVCNQVTSPQSIRGLLPCTAQQQQQQQQLPALPPTPQQQPPLNNHMISQPVPALQPSPQPVQFSPSSCPQVLLPVSPPQQYNMADDLSNPFGQMSLSRQGSTEAADPSSALFQPPLISQHPQQASFIVASTGQPLPTSNYSTSSHAPPTQQVLPPQGYMQPPQQIQVSYYPPGQYPNSNQQYRPLSHPVAYSPQRGQQLPQPSQQPGLQPMMPNQQQAAYQGMIGVQQPQNQGLLSNQRSSMGGQMQGLVVQYTPLPSYQVPVGSDSQNVVQPPFQQPMLVPASQSVQGGLPAGGVPVYYSMIPPTQQNGTSPSVGFLQPPGSEQYQMPQSPSPCSPPQIPQQYSGVSPSGPGVVVMQLNVPNGPQPPQNPSVVQWNHCKYYSVDQRGQKPGDLYNPDSNPQANTQMSSSPITSPTQSPAPSPVTSLSNVCTGLSPLPVLTQFSRPGGPAQGDGRYSLLGQPLQYNLSICPPLLHGQSTYTVHQGQSGLKHGNRGKRQAPKSASTDLGTADVVLGRVLEVTDLPEGITRTEADKLFTQLAMSGAKIQWLKDAQGLPGAGGGDNSGTAENGRHSDLAALYTIVAVFPSPLAAQNASLRLNNSVSRFKLRVAKKNYDLRILERASSQ</sequence>
<name>A0A8C6RL20_NANGA</name>
<dbReference type="PROSITE" id="PS51673">
    <property type="entry name" value="SUZ"/>
    <property type="match status" value="1"/>
</dbReference>
<feature type="compositionally biased region" description="Polar residues" evidence="2">
    <location>
        <begin position="515"/>
        <end position="536"/>
    </location>
</feature>
<accession>A0A8C6RL20</accession>
<feature type="region of interest" description="Disordered" evidence="2">
    <location>
        <begin position="34"/>
        <end position="71"/>
    </location>
</feature>
<feature type="region of interest" description="Disordered" evidence="2">
    <location>
        <begin position="402"/>
        <end position="497"/>
    </location>
</feature>
<dbReference type="GeneTree" id="ENSGT00940000155609"/>
<gene>
    <name evidence="5" type="primary">R3hdm2</name>
</gene>
<dbReference type="InterPro" id="IPR024771">
    <property type="entry name" value="SUZ"/>
</dbReference>
<dbReference type="GO" id="GO:0003676">
    <property type="term" value="F:nucleic acid binding"/>
    <property type="evidence" value="ECO:0007669"/>
    <property type="project" value="UniProtKB-UniRule"/>
</dbReference>
<keyword evidence="1" id="KW-0597">Phosphoprotein</keyword>
<reference evidence="5" key="2">
    <citation type="submission" date="2025-09" db="UniProtKB">
        <authorList>
            <consortium name="Ensembl"/>
        </authorList>
    </citation>
    <scope>IDENTIFICATION</scope>
</reference>
<feature type="compositionally biased region" description="Low complexity" evidence="2">
    <location>
        <begin position="402"/>
        <end position="413"/>
    </location>
</feature>
<dbReference type="PROSITE" id="PS51061">
    <property type="entry name" value="R3H"/>
    <property type="match status" value="1"/>
</dbReference>
<feature type="region of interest" description="Disordered" evidence="2">
    <location>
        <begin position="770"/>
        <end position="812"/>
    </location>
</feature>
<evidence type="ECO:0000313" key="5">
    <source>
        <dbReference type="Ensembl" id="ENSNGAP00000018829.1"/>
    </source>
</evidence>
<evidence type="ECO:0000313" key="6">
    <source>
        <dbReference type="Proteomes" id="UP000694381"/>
    </source>
</evidence>
<feature type="region of interest" description="Disordered" evidence="2">
    <location>
        <begin position="515"/>
        <end position="569"/>
    </location>
</feature>
<dbReference type="InterPro" id="IPR036867">
    <property type="entry name" value="R3H_dom_sf"/>
</dbReference>
<dbReference type="AlphaFoldDB" id="A0A8C6RL20"/>
<dbReference type="Gene3D" id="3.30.1370.50">
    <property type="entry name" value="R3H-like domain"/>
    <property type="match status" value="1"/>
</dbReference>
<dbReference type="CDD" id="cd02642">
    <property type="entry name" value="R3H_encore_like"/>
    <property type="match status" value="1"/>
</dbReference>
<feature type="compositionally biased region" description="Polar residues" evidence="2">
    <location>
        <begin position="780"/>
        <end position="790"/>
    </location>
</feature>
<evidence type="ECO:0000256" key="1">
    <source>
        <dbReference type="ARBA" id="ARBA00022553"/>
    </source>
</evidence>
<dbReference type="InterPro" id="IPR051937">
    <property type="entry name" value="R3H_domain_containing"/>
</dbReference>
<proteinExistence type="predicted"/>
<feature type="compositionally biased region" description="Basic and acidic residues" evidence="2">
    <location>
        <begin position="257"/>
        <end position="269"/>
    </location>
</feature>
<feature type="region of interest" description="Disordered" evidence="2">
    <location>
        <begin position="693"/>
        <end position="757"/>
    </location>
</feature>